<feature type="non-terminal residue" evidence="1">
    <location>
        <position position="76"/>
    </location>
</feature>
<dbReference type="EMBL" id="JACGWN010000007">
    <property type="protein sequence ID" value="KAL0445193.1"/>
    <property type="molecule type" value="Genomic_DNA"/>
</dbReference>
<comment type="caution">
    <text evidence="1">The sequence shown here is derived from an EMBL/GenBank/DDBJ whole genome shotgun (WGS) entry which is preliminary data.</text>
</comment>
<organism evidence="1">
    <name type="scientific">Sesamum latifolium</name>
    <dbReference type="NCBI Taxonomy" id="2727402"/>
    <lineage>
        <taxon>Eukaryota</taxon>
        <taxon>Viridiplantae</taxon>
        <taxon>Streptophyta</taxon>
        <taxon>Embryophyta</taxon>
        <taxon>Tracheophyta</taxon>
        <taxon>Spermatophyta</taxon>
        <taxon>Magnoliopsida</taxon>
        <taxon>eudicotyledons</taxon>
        <taxon>Gunneridae</taxon>
        <taxon>Pentapetalae</taxon>
        <taxon>asterids</taxon>
        <taxon>lamiids</taxon>
        <taxon>Lamiales</taxon>
        <taxon>Pedaliaceae</taxon>
        <taxon>Sesamum</taxon>
    </lineage>
</organism>
<reference evidence="1" key="1">
    <citation type="submission" date="2020-06" db="EMBL/GenBank/DDBJ databases">
        <authorList>
            <person name="Li T."/>
            <person name="Hu X."/>
            <person name="Zhang T."/>
            <person name="Song X."/>
            <person name="Zhang H."/>
            <person name="Dai N."/>
            <person name="Sheng W."/>
            <person name="Hou X."/>
            <person name="Wei L."/>
        </authorList>
    </citation>
    <scope>NUCLEOTIDE SEQUENCE</scope>
    <source>
        <strain evidence="1">KEN1</strain>
        <tissue evidence="1">Leaf</tissue>
    </source>
</reference>
<sequence length="76" mass="8571">MDEYNKSDDFQNEVAQVAFSFVGYGFNACKEQFLTHRPLPVGEEFSFLGVQIAYTNAPDPFAKPYASEKEDPPQDS</sequence>
<gene>
    <name evidence="1" type="ORF">Slati_2242000</name>
</gene>
<name>A0AAW2WUT4_9LAMI</name>
<evidence type="ECO:0000313" key="1">
    <source>
        <dbReference type="EMBL" id="KAL0445193.1"/>
    </source>
</evidence>
<dbReference type="AlphaFoldDB" id="A0AAW2WUT4"/>
<protein>
    <submittedName>
        <fullName evidence="1">Uncharacterized protein</fullName>
    </submittedName>
</protein>
<proteinExistence type="predicted"/>
<accession>A0AAW2WUT4</accession>
<reference evidence="1" key="2">
    <citation type="journal article" date="2024" name="Plant">
        <title>Genomic evolution and insights into agronomic trait innovations of Sesamum species.</title>
        <authorList>
            <person name="Miao H."/>
            <person name="Wang L."/>
            <person name="Qu L."/>
            <person name="Liu H."/>
            <person name="Sun Y."/>
            <person name="Le M."/>
            <person name="Wang Q."/>
            <person name="Wei S."/>
            <person name="Zheng Y."/>
            <person name="Lin W."/>
            <person name="Duan Y."/>
            <person name="Cao H."/>
            <person name="Xiong S."/>
            <person name="Wang X."/>
            <person name="Wei L."/>
            <person name="Li C."/>
            <person name="Ma Q."/>
            <person name="Ju M."/>
            <person name="Zhao R."/>
            <person name="Li G."/>
            <person name="Mu C."/>
            <person name="Tian Q."/>
            <person name="Mei H."/>
            <person name="Zhang T."/>
            <person name="Gao T."/>
            <person name="Zhang H."/>
        </authorList>
    </citation>
    <scope>NUCLEOTIDE SEQUENCE</scope>
    <source>
        <strain evidence="1">KEN1</strain>
    </source>
</reference>